<name>A0A9W6VHW2_9PSEU</name>
<sequence length="427" mass="44128">MLRTADQAGAEPPANADCTLIVPADPLSAPGLATPYQLTATDAAAGPCHEANAEQSAFVEAAILTGDGQLTLYDPLVVDKGTRPAAPTAPAQVPDGSTVGLWFGFNGDNLTLKSADGMTSLQQGDCVNGAHKSIFGQFAYCNAMAFFGQANQRVQDGTLKVPPLGVAKDGKPCPTTRDFSVVDQDQSDNVVTHYIATGDGQIAQNNKAGRAALQNPDRRTRTMAPKFADLANGSDNLLLTAFIDPALGCAPWTLPNQSSDGEPSAALPLDELSAMAGQRAPIALLPLNNPMTLNGNRPDADKTNLFRTGVNQGTIGGGGDDGDGATYCRNMFGDPAGIQRVFDDQGIFVGAPSVDPNMATNLFTFLAMRANGSFTELRCGNLLGVRNPVKLTMDGNGTVSDATLTPLGQTPTSPGNSAPATTMTAGS</sequence>
<organism evidence="2 3">
    <name type="scientific">Amycolatopsis taiwanensis</name>
    <dbReference type="NCBI Taxonomy" id="342230"/>
    <lineage>
        <taxon>Bacteria</taxon>
        <taxon>Bacillati</taxon>
        <taxon>Actinomycetota</taxon>
        <taxon>Actinomycetes</taxon>
        <taxon>Pseudonocardiales</taxon>
        <taxon>Pseudonocardiaceae</taxon>
        <taxon>Amycolatopsis</taxon>
    </lineage>
</organism>
<accession>A0A9W6VHW2</accession>
<proteinExistence type="predicted"/>
<comment type="caution">
    <text evidence="2">The sequence shown here is derived from an EMBL/GenBank/DDBJ whole genome shotgun (WGS) entry which is preliminary data.</text>
</comment>
<dbReference type="AlphaFoldDB" id="A0A9W6VHW2"/>
<evidence type="ECO:0000313" key="3">
    <source>
        <dbReference type="Proteomes" id="UP001165136"/>
    </source>
</evidence>
<dbReference type="Proteomes" id="UP001165136">
    <property type="component" value="Unassembled WGS sequence"/>
</dbReference>
<dbReference type="EMBL" id="BSTI01000009">
    <property type="protein sequence ID" value="GLY67749.1"/>
    <property type="molecule type" value="Genomic_DNA"/>
</dbReference>
<reference evidence="2" key="1">
    <citation type="submission" date="2023-03" db="EMBL/GenBank/DDBJ databases">
        <title>Amycolatopsis taiwanensis NBRC 103393.</title>
        <authorList>
            <person name="Ichikawa N."/>
            <person name="Sato H."/>
            <person name="Tonouchi N."/>
        </authorList>
    </citation>
    <scope>NUCLEOTIDE SEQUENCE</scope>
    <source>
        <strain evidence="2">NBRC 103393</strain>
    </source>
</reference>
<evidence type="ECO:0000256" key="1">
    <source>
        <dbReference type="SAM" id="MobiDB-lite"/>
    </source>
</evidence>
<keyword evidence="3" id="KW-1185">Reference proteome</keyword>
<feature type="region of interest" description="Disordered" evidence="1">
    <location>
        <begin position="396"/>
        <end position="427"/>
    </location>
</feature>
<protein>
    <submittedName>
        <fullName evidence="2">Uncharacterized protein</fullName>
    </submittedName>
</protein>
<evidence type="ECO:0000313" key="2">
    <source>
        <dbReference type="EMBL" id="GLY67749.1"/>
    </source>
</evidence>
<gene>
    <name evidence="2" type="ORF">Atai01_43680</name>
</gene>